<feature type="domain" description="Little elongation complex subunit 2 C-terminal" evidence="1">
    <location>
        <begin position="382"/>
        <end position="587"/>
    </location>
</feature>
<dbReference type="OrthoDB" id="6288737at2759"/>
<evidence type="ECO:0000313" key="3">
    <source>
        <dbReference type="Proteomes" id="UP001151699"/>
    </source>
</evidence>
<evidence type="ECO:0000259" key="1">
    <source>
        <dbReference type="Pfam" id="PF10505"/>
    </source>
</evidence>
<dbReference type="GO" id="GO:0008023">
    <property type="term" value="C:transcription elongation factor complex"/>
    <property type="evidence" value="ECO:0007669"/>
    <property type="project" value="InterPro"/>
</dbReference>
<name>A0A9Q0S654_9DIPT</name>
<dbReference type="GO" id="GO:0042796">
    <property type="term" value="P:snRNA transcription by RNA polymerase III"/>
    <property type="evidence" value="ECO:0007669"/>
    <property type="project" value="TreeGrafter"/>
</dbReference>
<dbReference type="GO" id="GO:0042795">
    <property type="term" value="P:snRNA transcription by RNA polymerase II"/>
    <property type="evidence" value="ECO:0007669"/>
    <property type="project" value="TreeGrafter"/>
</dbReference>
<dbReference type="GO" id="GO:0045945">
    <property type="term" value="P:positive regulation of transcription by RNA polymerase III"/>
    <property type="evidence" value="ECO:0007669"/>
    <property type="project" value="TreeGrafter"/>
</dbReference>
<protein>
    <submittedName>
        <fullName evidence="2">Little elongation complex subunit 2</fullName>
    </submittedName>
</protein>
<dbReference type="Proteomes" id="UP001151699">
    <property type="component" value="Chromosome A"/>
</dbReference>
<proteinExistence type="predicted"/>
<organism evidence="2 3">
    <name type="scientific">Pseudolycoriella hygida</name>
    <dbReference type="NCBI Taxonomy" id="35572"/>
    <lineage>
        <taxon>Eukaryota</taxon>
        <taxon>Metazoa</taxon>
        <taxon>Ecdysozoa</taxon>
        <taxon>Arthropoda</taxon>
        <taxon>Hexapoda</taxon>
        <taxon>Insecta</taxon>
        <taxon>Pterygota</taxon>
        <taxon>Neoptera</taxon>
        <taxon>Endopterygota</taxon>
        <taxon>Diptera</taxon>
        <taxon>Nematocera</taxon>
        <taxon>Sciaroidea</taxon>
        <taxon>Sciaridae</taxon>
        <taxon>Pseudolycoriella</taxon>
    </lineage>
</organism>
<evidence type="ECO:0000313" key="2">
    <source>
        <dbReference type="EMBL" id="KAJ6646614.1"/>
    </source>
</evidence>
<dbReference type="PANTHER" id="PTHR14633">
    <property type="entry name" value="LITTLE ELONGATION COMPLEX SUBUNIT 2"/>
    <property type="match status" value="1"/>
</dbReference>
<comment type="caution">
    <text evidence="2">The sequence shown here is derived from an EMBL/GenBank/DDBJ whole genome shotgun (WGS) entry which is preliminary data.</text>
</comment>
<dbReference type="EMBL" id="WJQU01000001">
    <property type="protein sequence ID" value="KAJ6646614.1"/>
    <property type="molecule type" value="Genomic_DNA"/>
</dbReference>
<keyword evidence="3" id="KW-1185">Reference proteome</keyword>
<dbReference type="AlphaFoldDB" id="A0A9Q0S654"/>
<reference evidence="2" key="1">
    <citation type="submission" date="2022-07" db="EMBL/GenBank/DDBJ databases">
        <authorList>
            <person name="Trinca V."/>
            <person name="Uliana J.V.C."/>
            <person name="Torres T.T."/>
            <person name="Ward R.J."/>
            <person name="Monesi N."/>
        </authorList>
    </citation>
    <scope>NUCLEOTIDE SEQUENCE</scope>
    <source>
        <strain evidence="2">HSMRA1968</strain>
        <tissue evidence="2">Whole embryos</tissue>
    </source>
</reference>
<dbReference type="InterPro" id="IPR019535">
    <property type="entry name" value="ICE2_C"/>
</dbReference>
<dbReference type="Pfam" id="PF10505">
    <property type="entry name" value="NARG2_C"/>
    <property type="match status" value="1"/>
</dbReference>
<accession>A0A9Q0S654</accession>
<sequence>MEEFTNLNWSWKNQQSTSNLYQTNFSDNENDIFFCHINEIDPIHLLDNYGRNNSCTETTIKDPRTGKEITKEIIYHTTFKGKLYNFSQKSSMNSNEHQSCLNAVLKLKDNPVNLSLSDRQDIRLYERLKQTRIKEKSEFLLFVEGEFYRRNINKCYDLRPELDKFVTKWWQHSIDDRLKLNDNYYVLQSAVPIATESIGDDKLRIQFEKTIAKSGIVLVVDRTKYTEPTHLSCSFLEHFFPHDSVDFVDPPEELSVDIVISLKTLTFLLASVKNKSIDWDLTFSMKQDGNQQVIVFDEVLPPKTLECLEKNRRAYKYALTALTATRDTVFCFEKNDFVERPPQLDDPPSGTCEPPPTYKLCGFDDYLKKFSSHIELPTNKRSADTNHIQRLWNIQRNGVNCCRLLIHNRQDFCEKQNDGSVKFINLSPKIEYQYDFGAEQMTLSELIKEWCELRFGPDTVTDRARIEIKSGSVLDTKEIKLADVEHDLERLYKVKMESLMESVLNLLNIFKRFPVNDYLLRHEAKHCEQAMVYVKSNESRSSKNIIQVADIYKSKCDPKPILWNPIDDTVCTTVHKLSSVMPCAFPHWGWKTHFQPNDREKVLKRAERKTKAKLDAATERTALFKKIQKSRRVKRKRQERLEKKRKIKATKLPLEGECIDPIDLFDEQGNVHLFTLSQQDLSKDNDQISTEDINQPVDALCYETYCRDAAILSESD</sequence>
<dbReference type="PANTHER" id="PTHR14633:SF3">
    <property type="entry name" value="LITTLE ELONGATION COMPLEX SUBUNIT 2"/>
    <property type="match status" value="1"/>
</dbReference>
<gene>
    <name evidence="2" type="primary">Ice2</name>
    <name evidence="2" type="ORF">Bhyg_01827</name>
</gene>